<dbReference type="PANTHER" id="PTHR30532">
    <property type="entry name" value="IRON III DICITRATE-BINDING PERIPLASMIC PROTEIN"/>
    <property type="match status" value="1"/>
</dbReference>
<protein>
    <submittedName>
        <fullName evidence="8">Siderophore ABC transporter substrate-binding protein</fullName>
    </submittedName>
</protein>
<comment type="subcellular location">
    <subcellularLocation>
        <location evidence="1">Cell envelope</location>
    </subcellularLocation>
</comment>
<dbReference type="Gene3D" id="3.40.50.1980">
    <property type="entry name" value="Nitrogenase molybdenum iron protein domain"/>
    <property type="match status" value="2"/>
</dbReference>
<dbReference type="AlphaFoldDB" id="A0A5J6WM09"/>
<feature type="signal peptide" evidence="6">
    <location>
        <begin position="1"/>
        <end position="20"/>
    </location>
</feature>
<evidence type="ECO:0000256" key="6">
    <source>
        <dbReference type="SAM" id="SignalP"/>
    </source>
</evidence>
<dbReference type="Proteomes" id="UP000327424">
    <property type="component" value="Chromosome"/>
</dbReference>
<dbReference type="GO" id="GO:1901678">
    <property type="term" value="P:iron coordination entity transport"/>
    <property type="evidence" value="ECO:0007669"/>
    <property type="project" value="UniProtKB-ARBA"/>
</dbReference>
<dbReference type="GO" id="GO:0030288">
    <property type="term" value="C:outer membrane-bounded periplasmic space"/>
    <property type="evidence" value="ECO:0007669"/>
    <property type="project" value="TreeGrafter"/>
</dbReference>
<proteinExistence type="inferred from homology"/>
<gene>
    <name evidence="8" type="ORF">FR932_10845</name>
</gene>
<evidence type="ECO:0000313" key="8">
    <source>
        <dbReference type="EMBL" id="QFI38308.1"/>
    </source>
</evidence>
<evidence type="ECO:0000259" key="7">
    <source>
        <dbReference type="PROSITE" id="PS50983"/>
    </source>
</evidence>
<evidence type="ECO:0000256" key="4">
    <source>
        <dbReference type="ARBA" id="ARBA00022496"/>
    </source>
</evidence>
<accession>A0A5J6WM09</accession>
<dbReference type="SUPFAM" id="SSF53807">
    <property type="entry name" value="Helical backbone' metal receptor"/>
    <property type="match status" value="1"/>
</dbReference>
<keyword evidence="4" id="KW-0408">Iron</keyword>
<evidence type="ECO:0000256" key="1">
    <source>
        <dbReference type="ARBA" id="ARBA00004196"/>
    </source>
</evidence>
<evidence type="ECO:0000256" key="2">
    <source>
        <dbReference type="ARBA" id="ARBA00008814"/>
    </source>
</evidence>
<keyword evidence="4" id="KW-0410">Iron transport</keyword>
<keyword evidence="5 6" id="KW-0732">Signal</keyword>
<evidence type="ECO:0000313" key="9">
    <source>
        <dbReference type="Proteomes" id="UP000327424"/>
    </source>
</evidence>
<dbReference type="PANTHER" id="PTHR30532:SF28">
    <property type="entry name" value="PETROBACTIN-BINDING PROTEIN YCLQ"/>
    <property type="match status" value="1"/>
</dbReference>
<evidence type="ECO:0000256" key="5">
    <source>
        <dbReference type="ARBA" id="ARBA00022729"/>
    </source>
</evidence>
<dbReference type="PROSITE" id="PS50983">
    <property type="entry name" value="FE_B12_PBP"/>
    <property type="match status" value="1"/>
</dbReference>
<dbReference type="InterPro" id="IPR033870">
    <property type="entry name" value="FatB"/>
</dbReference>
<dbReference type="CDD" id="cd01140">
    <property type="entry name" value="FatB"/>
    <property type="match status" value="1"/>
</dbReference>
<feature type="chain" id="PRO_5023923779" evidence="6">
    <location>
        <begin position="21"/>
        <end position="301"/>
    </location>
</feature>
<sequence length="301" mass="33593">MKLSVVATFFGLLFSASALSDTITVTHQLGKTTLETNPQRVVVIGTGTLDALDYFGIKPVALSKATTMPDYLLKYQSKEFASSGSLNEPDFETIYMQKPDVIIIGSRAVESYKELSKIAPTVMFAPESTGYWQSTQQQWRMLGDIFEIQPKVEAKIANVDAKITEIAAYNKTHDVKALTVMSTGGNITTFGAQSRFSAIYRDFGFQEAVPNIKESRHGDLISYEFISNINPANLFIIDKDKLINKDKSRTREEFANPLVKSTKAYKDDKLNYLDINAWYIALSGVTATDQMIEDMQQSRAL</sequence>
<dbReference type="InterPro" id="IPR051313">
    <property type="entry name" value="Bact_iron-sidero_bind"/>
</dbReference>
<keyword evidence="3" id="KW-0813">Transport</keyword>
<keyword evidence="9" id="KW-1185">Reference proteome</keyword>
<feature type="domain" description="Fe/B12 periplasmic-binding" evidence="7">
    <location>
        <begin position="40"/>
        <end position="301"/>
    </location>
</feature>
<dbReference type="KEGG" id="mmaa:FR932_10845"/>
<dbReference type="RefSeq" id="WP_019440643.1">
    <property type="nucleotide sequence ID" value="NZ_ALOE01000009.1"/>
</dbReference>
<dbReference type="Pfam" id="PF01497">
    <property type="entry name" value="Peripla_BP_2"/>
    <property type="match status" value="1"/>
</dbReference>
<dbReference type="OrthoDB" id="63946at2"/>
<evidence type="ECO:0000256" key="3">
    <source>
        <dbReference type="ARBA" id="ARBA00022448"/>
    </source>
</evidence>
<keyword evidence="4" id="KW-0406">Ion transport</keyword>
<name>A0A5J6WM09_MORMI</name>
<dbReference type="EMBL" id="CP044399">
    <property type="protein sequence ID" value="QFI38308.1"/>
    <property type="molecule type" value="Genomic_DNA"/>
</dbReference>
<reference evidence="8 9" key="1">
    <citation type="submission" date="2019-09" db="EMBL/GenBank/DDBJ databases">
        <title>Hybrid Assembly of the complete Genome of the Deep-Sea Bacterium Moritella marina from long Nanopore and Illumina reads.</title>
        <authorList>
            <person name="Magin S."/>
            <person name="Georgoulis A."/>
            <person name="Papadimitriou K."/>
            <person name="Iliakis G."/>
            <person name="Vorgias C.E."/>
        </authorList>
    </citation>
    <scope>NUCLEOTIDE SEQUENCE [LARGE SCALE GENOMIC DNA]</scope>
    <source>
        <strain evidence="8 9">MP-1</strain>
    </source>
</reference>
<organism evidence="8 9">
    <name type="scientific">Moritella marina ATCC 15381</name>
    <dbReference type="NCBI Taxonomy" id="1202962"/>
    <lineage>
        <taxon>Bacteria</taxon>
        <taxon>Pseudomonadati</taxon>
        <taxon>Pseudomonadota</taxon>
        <taxon>Gammaproteobacteria</taxon>
        <taxon>Alteromonadales</taxon>
        <taxon>Moritellaceae</taxon>
        <taxon>Moritella</taxon>
    </lineage>
</organism>
<dbReference type="InterPro" id="IPR002491">
    <property type="entry name" value="ABC_transptr_periplasmic_BD"/>
</dbReference>
<comment type="similarity">
    <text evidence="2">Belongs to the bacterial solute-binding protein 8 family.</text>
</comment>